<proteinExistence type="predicted"/>
<dbReference type="KEGG" id="nev:NTE_00124"/>
<keyword evidence="4" id="KW-1185">Reference proteome</keyword>
<organism evidence="3 4">
    <name type="scientific">Candidatus Nitrososphaera evergladensis SR1</name>
    <dbReference type="NCBI Taxonomy" id="1459636"/>
    <lineage>
        <taxon>Archaea</taxon>
        <taxon>Nitrososphaerota</taxon>
        <taxon>Nitrososphaeria</taxon>
        <taxon>Nitrososphaerales</taxon>
        <taxon>Nitrososphaeraceae</taxon>
        <taxon>Nitrososphaera</taxon>
    </lineage>
</organism>
<dbReference type="EMBL" id="CP007174">
    <property type="protein sequence ID" value="AIF82206.1"/>
    <property type="molecule type" value="Genomic_DNA"/>
</dbReference>
<dbReference type="AlphaFoldDB" id="A0A075MLB0"/>
<dbReference type="STRING" id="1459636.NTE_00124"/>
<gene>
    <name evidence="3" type="ORF">NTE_00124</name>
</gene>
<reference evidence="3 4" key="1">
    <citation type="journal article" date="2014" name="PLoS ONE">
        <title>Genome Sequence of Candidatus Nitrososphaera evergladensis from Group I.1b Enriched from Everglades Soil Reveals Novel Genomic Features of the Ammonia-Oxidizing Archaea.</title>
        <authorList>
            <person name="Zhalnina K.V."/>
            <person name="Dias R."/>
            <person name="Leonard M.T."/>
            <person name="Dorr de Quadros P."/>
            <person name="Camargo F.A."/>
            <person name="Drew J.C."/>
            <person name="Farmerie W.G."/>
            <person name="Daroub S.H."/>
            <person name="Triplett E.W."/>
        </authorList>
    </citation>
    <scope>NUCLEOTIDE SEQUENCE [LARGE SCALE GENOMIC DNA]</scope>
    <source>
        <strain evidence="3 4">SR1</strain>
    </source>
</reference>
<evidence type="ECO:0000313" key="4">
    <source>
        <dbReference type="Proteomes" id="UP000028194"/>
    </source>
</evidence>
<dbReference type="GeneID" id="41596064"/>
<feature type="transmembrane region" description="Helical" evidence="2">
    <location>
        <begin position="62"/>
        <end position="79"/>
    </location>
</feature>
<feature type="compositionally biased region" description="Polar residues" evidence="1">
    <location>
        <begin position="127"/>
        <end position="142"/>
    </location>
</feature>
<name>A0A075MLB0_9ARCH</name>
<keyword evidence="2" id="KW-0472">Membrane</keyword>
<accession>A0A075MLB0</accession>
<evidence type="ECO:0000313" key="3">
    <source>
        <dbReference type="EMBL" id="AIF82206.1"/>
    </source>
</evidence>
<evidence type="ECO:0000256" key="1">
    <source>
        <dbReference type="SAM" id="MobiDB-lite"/>
    </source>
</evidence>
<feature type="region of interest" description="Disordered" evidence="1">
    <location>
        <begin position="127"/>
        <end position="148"/>
    </location>
</feature>
<protein>
    <submittedName>
        <fullName evidence="3">Uncharacterized protein</fullName>
    </submittedName>
</protein>
<dbReference type="HOGENOM" id="CLU_1754601_0_0_2"/>
<keyword evidence="2" id="KW-1133">Transmembrane helix</keyword>
<dbReference type="RefSeq" id="WP_148699247.1">
    <property type="nucleotide sequence ID" value="NZ_CP007174.1"/>
</dbReference>
<keyword evidence="2" id="KW-0812">Transmembrane</keyword>
<feature type="transmembrane region" description="Helical" evidence="2">
    <location>
        <begin position="99"/>
        <end position="119"/>
    </location>
</feature>
<sequence>MDRKFLIGLFFGLVIATTAIYAWEAKSHIIDNPNIEGPFFLIIAILHVPVGYWAVKNNSNLAWAIMLIGTIAIIVIFGISRSDAAFLVGRDKPGGFGSLSVISKVLQAGIVAISGWAIMDNRKNGAGNTPSIVQTQKPSPANQDGRKS</sequence>
<feature type="transmembrane region" description="Helical" evidence="2">
    <location>
        <begin position="38"/>
        <end position="55"/>
    </location>
</feature>
<dbReference type="Proteomes" id="UP000028194">
    <property type="component" value="Chromosome"/>
</dbReference>
<evidence type="ECO:0000256" key="2">
    <source>
        <dbReference type="SAM" id="Phobius"/>
    </source>
</evidence>